<keyword evidence="2" id="KW-1185">Reference proteome</keyword>
<gene>
    <name evidence="1" type="ORF">HNP60_000473</name>
</gene>
<dbReference type="InterPro" id="IPR008551">
    <property type="entry name" value="TANGO2"/>
</dbReference>
<proteinExistence type="predicted"/>
<organism evidence="1 2">
    <name type="scientific">Sphingobium lignivorans</name>
    <dbReference type="NCBI Taxonomy" id="2735886"/>
    <lineage>
        <taxon>Bacteria</taxon>
        <taxon>Pseudomonadati</taxon>
        <taxon>Pseudomonadota</taxon>
        <taxon>Alphaproteobacteria</taxon>
        <taxon>Sphingomonadales</taxon>
        <taxon>Sphingomonadaceae</taxon>
        <taxon>Sphingobium</taxon>
    </lineage>
</organism>
<sequence length="251" mass="26763">MLAFAWDAHPRWALVMAGNRDELHDRPAAALGRWPQAAHVIGGRDLQSGGSWLGVSEEGRFAVVTNLRGYGPPAPGRASRGALVADLLTGTGRHADARTADLAAFNPFNLIVADRQGALFLTNRPAPDRARLGPGLYGLSNGALDEPWPKTVQLKAALLDWLLTDAGDPAALLDPLRQEQLPDFGQAPAIPSEIAQEPRQSPVFIRNPVYGTRCSSVVAIDRAGKGTIIERRFTPDGAPAGETRLAFTCPA</sequence>
<dbReference type="PANTHER" id="PTHR17985:SF8">
    <property type="entry name" value="TRANSPORT AND GOLGI ORGANIZATION PROTEIN 2 HOMOLOG"/>
    <property type="match status" value="1"/>
</dbReference>
<dbReference type="Proteomes" id="UP001138540">
    <property type="component" value="Unassembled WGS sequence"/>
</dbReference>
<name>A0ABR6NB43_9SPHN</name>
<evidence type="ECO:0000313" key="1">
    <source>
        <dbReference type="EMBL" id="MBB5984499.1"/>
    </source>
</evidence>
<evidence type="ECO:0000313" key="2">
    <source>
        <dbReference type="Proteomes" id="UP001138540"/>
    </source>
</evidence>
<dbReference type="Pfam" id="PF05742">
    <property type="entry name" value="TANGO2"/>
    <property type="match status" value="1"/>
</dbReference>
<protein>
    <submittedName>
        <fullName evidence="1">Uncharacterized protein with NRDE domain</fullName>
    </submittedName>
</protein>
<dbReference type="PANTHER" id="PTHR17985">
    <property type="entry name" value="SER/THR-RICH PROTEIN T10 IN DGCR REGION"/>
    <property type="match status" value="1"/>
</dbReference>
<accession>A0ABR6NB43</accession>
<comment type="caution">
    <text evidence="1">The sequence shown here is derived from an EMBL/GenBank/DDBJ whole genome shotgun (WGS) entry which is preliminary data.</text>
</comment>
<dbReference type="EMBL" id="JACHKA010000001">
    <property type="protein sequence ID" value="MBB5984499.1"/>
    <property type="molecule type" value="Genomic_DNA"/>
</dbReference>
<reference evidence="1 2" key="1">
    <citation type="submission" date="2020-08" db="EMBL/GenBank/DDBJ databases">
        <title>Exploring microbial biodiversity for novel pathways involved in the catabolism of aromatic compounds derived from lignin.</title>
        <authorList>
            <person name="Elkins J."/>
        </authorList>
    </citation>
    <scope>NUCLEOTIDE SEQUENCE [LARGE SCALE GENOMIC DNA]</scope>
    <source>
        <strain evidence="1 2">B1D3A</strain>
    </source>
</reference>